<protein>
    <submittedName>
        <fullName evidence="2">Uncharacterized protein</fullName>
    </submittedName>
</protein>
<sequence length="128" mass="14258">MRFTPLILAAGLAVSVASARPGFLPNGEQRVMKVSQDQSISGTSRAVAATMAELSEEQKEEMRAMMADHVKYVEEMISEENMAKMIKKLEPAAEQLRSEQHCKRLDEELHNWLNVDVASALLRIAGLF</sequence>
<comment type="caution">
    <text evidence="2">The sequence shown here is derived from an EMBL/GenBank/DDBJ whole genome shotgun (WGS) entry which is preliminary data.</text>
</comment>
<accession>A0A8H4RNV1</accession>
<keyword evidence="1" id="KW-0732">Signal</keyword>
<name>A0A8H4RNV1_9HELO</name>
<dbReference type="AlphaFoldDB" id="A0A8H4RNV1"/>
<feature type="signal peptide" evidence="1">
    <location>
        <begin position="1"/>
        <end position="19"/>
    </location>
</feature>
<dbReference type="Proteomes" id="UP000566819">
    <property type="component" value="Unassembled WGS sequence"/>
</dbReference>
<proteinExistence type="predicted"/>
<keyword evidence="3" id="KW-1185">Reference proteome</keyword>
<dbReference type="EMBL" id="JAAMPI010000369">
    <property type="protein sequence ID" value="KAF4632184.1"/>
    <property type="molecule type" value="Genomic_DNA"/>
</dbReference>
<organism evidence="2 3">
    <name type="scientific">Cudoniella acicularis</name>
    <dbReference type="NCBI Taxonomy" id="354080"/>
    <lineage>
        <taxon>Eukaryota</taxon>
        <taxon>Fungi</taxon>
        <taxon>Dikarya</taxon>
        <taxon>Ascomycota</taxon>
        <taxon>Pezizomycotina</taxon>
        <taxon>Leotiomycetes</taxon>
        <taxon>Helotiales</taxon>
        <taxon>Tricladiaceae</taxon>
        <taxon>Cudoniella</taxon>
    </lineage>
</organism>
<gene>
    <name evidence="2" type="ORF">G7Y89_g5941</name>
</gene>
<evidence type="ECO:0000313" key="3">
    <source>
        <dbReference type="Proteomes" id="UP000566819"/>
    </source>
</evidence>
<evidence type="ECO:0000313" key="2">
    <source>
        <dbReference type="EMBL" id="KAF4632184.1"/>
    </source>
</evidence>
<evidence type="ECO:0000256" key="1">
    <source>
        <dbReference type="SAM" id="SignalP"/>
    </source>
</evidence>
<reference evidence="2 3" key="1">
    <citation type="submission" date="2020-03" db="EMBL/GenBank/DDBJ databases">
        <title>Draft Genome Sequence of Cudoniella acicularis.</title>
        <authorList>
            <person name="Buettner E."/>
            <person name="Kellner H."/>
        </authorList>
    </citation>
    <scope>NUCLEOTIDE SEQUENCE [LARGE SCALE GENOMIC DNA]</scope>
    <source>
        <strain evidence="2 3">DSM 108380</strain>
    </source>
</reference>
<feature type="chain" id="PRO_5034780525" evidence="1">
    <location>
        <begin position="20"/>
        <end position="128"/>
    </location>
</feature>